<dbReference type="EMBL" id="JAFCMP010000202">
    <property type="protein sequence ID" value="KAG5183497.1"/>
    <property type="molecule type" value="Genomic_DNA"/>
</dbReference>
<organism evidence="1 2">
    <name type="scientific">Tribonema minus</name>
    <dbReference type="NCBI Taxonomy" id="303371"/>
    <lineage>
        <taxon>Eukaryota</taxon>
        <taxon>Sar</taxon>
        <taxon>Stramenopiles</taxon>
        <taxon>Ochrophyta</taxon>
        <taxon>PX clade</taxon>
        <taxon>Xanthophyceae</taxon>
        <taxon>Tribonematales</taxon>
        <taxon>Tribonemataceae</taxon>
        <taxon>Tribonema</taxon>
    </lineage>
</organism>
<gene>
    <name evidence="1" type="ORF">JKP88DRAFT_290324</name>
</gene>
<keyword evidence="2" id="KW-1185">Reference proteome</keyword>
<sequence>MATSKGATDRDVVDVLMAKLFTCKDAEDKKKFRHALIKTLVTTLRKEKNKFRHELIKTLKKLDNGEAKADPMSADFERLLEQLPRDDLVGLVGKVEMAKKVAPTHPHPSADPHAPAFHMLMGPGIGFADRTDTQAPSVLSTPHAPAFHMLVGPGIGFAGRLRDALSGQTAS</sequence>
<proteinExistence type="predicted"/>
<dbReference type="AlphaFoldDB" id="A0A835YXE9"/>
<dbReference type="Proteomes" id="UP000664859">
    <property type="component" value="Unassembled WGS sequence"/>
</dbReference>
<evidence type="ECO:0000313" key="1">
    <source>
        <dbReference type="EMBL" id="KAG5183497.1"/>
    </source>
</evidence>
<reference evidence="1" key="1">
    <citation type="submission" date="2021-02" db="EMBL/GenBank/DDBJ databases">
        <title>First Annotated Genome of the Yellow-green Alga Tribonema minus.</title>
        <authorList>
            <person name="Mahan K.M."/>
        </authorList>
    </citation>
    <scope>NUCLEOTIDE SEQUENCE</scope>
    <source>
        <strain evidence="1">UTEX B ZZ1240</strain>
    </source>
</reference>
<evidence type="ECO:0000313" key="2">
    <source>
        <dbReference type="Proteomes" id="UP000664859"/>
    </source>
</evidence>
<comment type="caution">
    <text evidence="1">The sequence shown here is derived from an EMBL/GenBank/DDBJ whole genome shotgun (WGS) entry which is preliminary data.</text>
</comment>
<name>A0A835YXE9_9STRA</name>
<dbReference type="OrthoDB" id="9983919at2759"/>
<accession>A0A835YXE9</accession>
<protein>
    <submittedName>
        <fullName evidence="1">Uncharacterized protein</fullName>
    </submittedName>
</protein>